<organism evidence="2 3">
    <name type="scientific">Eumeta variegata</name>
    <name type="common">Bagworm moth</name>
    <name type="synonym">Eumeta japonica</name>
    <dbReference type="NCBI Taxonomy" id="151549"/>
    <lineage>
        <taxon>Eukaryota</taxon>
        <taxon>Metazoa</taxon>
        <taxon>Ecdysozoa</taxon>
        <taxon>Arthropoda</taxon>
        <taxon>Hexapoda</taxon>
        <taxon>Insecta</taxon>
        <taxon>Pterygota</taxon>
        <taxon>Neoptera</taxon>
        <taxon>Endopterygota</taxon>
        <taxon>Lepidoptera</taxon>
        <taxon>Glossata</taxon>
        <taxon>Ditrysia</taxon>
        <taxon>Tineoidea</taxon>
        <taxon>Psychidae</taxon>
        <taxon>Oiketicinae</taxon>
        <taxon>Eumeta</taxon>
    </lineage>
</organism>
<protein>
    <submittedName>
        <fullName evidence="2">Uncharacterized protein</fullName>
    </submittedName>
</protein>
<comment type="caution">
    <text evidence="2">The sequence shown here is derived from an EMBL/GenBank/DDBJ whole genome shotgun (WGS) entry which is preliminary data.</text>
</comment>
<evidence type="ECO:0000256" key="1">
    <source>
        <dbReference type="SAM" id="MobiDB-lite"/>
    </source>
</evidence>
<evidence type="ECO:0000313" key="3">
    <source>
        <dbReference type="Proteomes" id="UP000299102"/>
    </source>
</evidence>
<reference evidence="2 3" key="1">
    <citation type="journal article" date="2019" name="Commun. Biol.">
        <title>The bagworm genome reveals a unique fibroin gene that provides high tensile strength.</title>
        <authorList>
            <person name="Kono N."/>
            <person name="Nakamura H."/>
            <person name="Ohtoshi R."/>
            <person name="Tomita M."/>
            <person name="Numata K."/>
            <person name="Arakawa K."/>
        </authorList>
    </citation>
    <scope>NUCLEOTIDE SEQUENCE [LARGE SCALE GENOMIC DNA]</scope>
</reference>
<keyword evidence="3" id="KW-1185">Reference proteome</keyword>
<proteinExistence type="predicted"/>
<sequence>MLPQSSDRNYSRPDEASSRRIKIHDPTTSAPAPRLITCSRVRHCTVCNGRFIHIINAIDAKRRTGVTFVGNIRIEDGSWSCVRTRSRRGSITNYIFNVDDTAAEPLLRKDPLSI</sequence>
<gene>
    <name evidence="2" type="ORF">EVAR_19993_1</name>
</gene>
<evidence type="ECO:0000313" key="2">
    <source>
        <dbReference type="EMBL" id="GBP35483.1"/>
    </source>
</evidence>
<dbReference type="AlphaFoldDB" id="A0A4C1V9T1"/>
<dbReference type="Proteomes" id="UP000299102">
    <property type="component" value="Unassembled WGS sequence"/>
</dbReference>
<dbReference type="EMBL" id="BGZK01000304">
    <property type="protein sequence ID" value="GBP35483.1"/>
    <property type="molecule type" value="Genomic_DNA"/>
</dbReference>
<feature type="region of interest" description="Disordered" evidence="1">
    <location>
        <begin position="1"/>
        <end position="30"/>
    </location>
</feature>
<feature type="compositionally biased region" description="Basic and acidic residues" evidence="1">
    <location>
        <begin position="9"/>
        <end position="18"/>
    </location>
</feature>
<accession>A0A4C1V9T1</accession>
<name>A0A4C1V9T1_EUMVA</name>